<name>A0AA39UY65_9AGAR</name>
<dbReference type="AlphaFoldDB" id="A0AA39UY65"/>
<evidence type="ECO:0000313" key="2">
    <source>
        <dbReference type="EMBL" id="KAK0497895.1"/>
    </source>
</evidence>
<comment type="caution">
    <text evidence="2">The sequence shown here is derived from an EMBL/GenBank/DDBJ whole genome shotgun (WGS) entry which is preliminary data.</text>
</comment>
<feature type="domain" description="CHAT" evidence="1">
    <location>
        <begin position="176"/>
        <end position="257"/>
    </location>
</feature>
<dbReference type="InterPro" id="IPR024983">
    <property type="entry name" value="CHAT_dom"/>
</dbReference>
<protein>
    <recommendedName>
        <fullName evidence="1">CHAT domain-containing protein</fullName>
    </recommendedName>
</protein>
<reference evidence="2" key="1">
    <citation type="submission" date="2023-06" db="EMBL/GenBank/DDBJ databases">
        <authorList>
            <consortium name="Lawrence Berkeley National Laboratory"/>
            <person name="Ahrendt S."/>
            <person name="Sahu N."/>
            <person name="Indic B."/>
            <person name="Wong-Bajracharya J."/>
            <person name="Merenyi Z."/>
            <person name="Ke H.-M."/>
            <person name="Monk M."/>
            <person name="Kocsube S."/>
            <person name="Drula E."/>
            <person name="Lipzen A."/>
            <person name="Balint B."/>
            <person name="Henrissat B."/>
            <person name="Andreopoulos B."/>
            <person name="Martin F.M."/>
            <person name="Harder C.B."/>
            <person name="Rigling D."/>
            <person name="Ford K.L."/>
            <person name="Foster G.D."/>
            <person name="Pangilinan J."/>
            <person name="Papanicolaou A."/>
            <person name="Barry K."/>
            <person name="LaButti K."/>
            <person name="Viragh M."/>
            <person name="Koriabine M."/>
            <person name="Yan M."/>
            <person name="Riley R."/>
            <person name="Champramary S."/>
            <person name="Plett K.L."/>
            <person name="Tsai I.J."/>
            <person name="Slot J."/>
            <person name="Sipos G."/>
            <person name="Plett J."/>
            <person name="Nagy L.G."/>
            <person name="Grigoriev I.V."/>
        </authorList>
    </citation>
    <scope>NUCLEOTIDE SEQUENCE</scope>
    <source>
        <strain evidence="2">HWK02</strain>
    </source>
</reference>
<evidence type="ECO:0000313" key="3">
    <source>
        <dbReference type="Proteomes" id="UP001175228"/>
    </source>
</evidence>
<keyword evidence="3" id="KW-1185">Reference proteome</keyword>
<gene>
    <name evidence="2" type="ORF">EDD18DRAFT_1351708</name>
</gene>
<dbReference type="Proteomes" id="UP001175228">
    <property type="component" value="Unassembled WGS sequence"/>
</dbReference>
<evidence type="ECO:0000259" key="1">
    <source>
        <dbReference type="Pfam" id="PF12770"/>
    </source>
</evidence>
<sequence length="258" mass="28937">MESVLEALWNDVIVHLLPTLDSLDGEWIWWCLTGAWIGLPLHAAGLYDEDSPQGSNPPDRYTSSYIPTLSSLIDARRRSATITTPRTLILDQSHELENTEVETQLAQSILPDGSTTRFSNDEATVFAVRDILPSYSWWGPLRMSRPSQRKKSFFERIQVVGRGAYFVGHAISADRPPDESLHLSFAMQLLGYRSVVATLWPMGDAQGSIVTEHVYNHLKKKGAMDVRQASFALRSAVRTLRDQGLSVEQWALFIHSGI</sequence>
<accession>A0AA39UY65</accession>
<proteinExistence type="predicted"/>
<organism evidence="2 3">
    <name type="scientific">Armillaria luteobubalina</name>
    <dbReference type="NCBI Taxonomy" id="153913"/>
    <lineage>
        <taxon>Eukaryota</taxon>
        <taxon>Fungi</taxon>
        <taxon>Dikarya</taxon>
        <taxon>Basidiomycota</taxon>
        <taxon>Agaricomycotina</taxon>
        <taxon>Agaricomycetes</taxon>
        <taxon>Agaricomycetidae</taxon>
        <taxon>Agaricales</taxon>
        <taxon>Marasmiineae</taxon>
        <taxon>Physalacriaceae</taxon>
        <taxon>Armillaria</taxon>
    </lineage>
</organism>
<dbReference type="EMBL" id="JAUEPU010000012">
    <property type="protein sequence ID" value="KAK0497895.1"/>
    <property type="molecule type" value="Genomic_DNA"/>
</dbReference>
<dbReference type="Pfam" id="PF12770">
    <property type="entry name" value="CHAT"/>
    <property type="match status" value="1"/>
</dbReference>